<dbReference type="PRINTS" id="PR00411">
    <property type="entry name" value="PNDRDTASEI"/>
</dbReference>
<dbReference type="Pfam" id="PF07992">
    <property type="entry name" value="Pyr_redox_2"/>
    <property type="match status" value="1"/>
</dbReference>
<gene>
    <name evidence="5" type="ORF">H9Q79_03485</name>
</gene>
<dbReference type="InterPro" id="IPR050260">
    <property type="entry name" value="FAD-bd_OxRdtase"/>
</dbReference>
<name>A0A7G9GEY0_9FIRM</name>
<evidence type="ECO:0000256" key="1">
    <source>
        <dbReference type="ARBA" id="ARBA00001974"/>
    </source>
</evidence>
<dbReference type="AlphaFoldDB" id="A0A7G9GEY0"/>
<dbReference type="InterPro" id="IPR023753">
    <property type="entry name" value="FAD/NAD-binding_dom"/>
</dbReference>
<comment type="cofactor">
    <cofactor evidence="1">
        <name>FAD</name>
        <dbReference type="ChEBI" id="CHEBI:57692"/>
    </cofactor>
</comment>
<dbReference type="PANTHER" id="PTHR43429">
    <property type="entry name" value="PYRIDINE NUCLEOTIDE-DISULFIDE OXIDOREDUCTASE DOMAIN-CONTAINING"/>
    <property type="match status" value="1"/>
</dbReference>
<protein>
    <submittedName>
        <fullName evidence="5">NAD(P)/FAD-dependent oxidoreductase</fullName>
    </submittedName>
</protein>
<dbReference type="Gene3D" id="3.50.50.60">
    <property type="entry name" value="FAD/NAD(P)-binding domain"/>
    <property type="match status" value="2"/>
</dbReference>
<evidence type="ECO:0000259" key="4">
    <source>
        <dbReference type="Pfam" id="PF07992"/>
    </source>
</evidence>
<dbReference type="Proteomes" id="UP000515860">
    <property type="component" value="Chromosome"/>
</dbReference>
<evidence type="ECO:0000256" key="2">
    <source>
        <dbReference type="ARBA" id="ARBA00022630"/>
    </source>
</evidence>
<accession>A0A7G9GEY0</accession>
<evidence type="ECO:0000256" key="3">
    <source>
        <dbReference type="ARBA" id="ARBA00022827"/>
    </source>
</evidence>
<dbReference type="InterPro" id="IPR036188">
    <property type="entry name" value="FAD/NAD-bd_sf"/>
</dbReference>
<reference evidence="5 6" key="1">
    <citation type="submission" date="2020-08" db="EMBL/GenBank/DDBJ databases">
        <authorList>
            <person name="Liu C."/>
            <person name="Sun Q."/>
        </authorList>
    </citation>
    <scope>NUCLEOTIDE SEQUENCE [LARGE SCALE GENOMIC DNA]</scope>
    <source>
        <strain evidence="5 6">NSJ-29</strain>
    </source>
</reference>
<dbReference type="Gene3D" id="3.30.390.30">
    <property type="match status" value="1"/>
</dbReference>
<proteinExistence type="predicted"/>
<feature type="domain" description="FAD/NAD(P)-binding" evidence="4">
    <location>
        <begin position="1"/>
        <end position="290"/>
    </location>
</feature>
<organism evidence="5 6">
    <name type="scientific">Wansuia hejianensis</name>
    <dbReference type="NCBI Taxonomy" id="2763667"/>
    <lineage>
        <taxon>Bacteria</taxon>
        <taxon>Bacillati</taxon>
        <taxon>Bacillota</taxon>
        <taxon>Clostridia</taxon>
        <taxon>Lachnospirales</taxon>
        <taxon>Lachnospiraceae</taxon>
        <taxon>Wansuia</taxon>
    </lineage>
</organism>
<sequence>MKHVIIGAGAAGIQAAKTIRSLEPDSSIVMLSTDRQVHSRCMLHRYLSHEREEEELSFIPEHFFEDLNIYWAGGSTVSAIGTDEYTVTLEDGTCFLYDRLLIATGADSLIPPVGQLRNASNVFGLRHLSDAQAIRRQADQAENILVIGSGLVGMDAAYAFLRQRKNVTVVEMADRILPLQLDKTAGNAYRRLFEAAGCRFLLGRKAVDTISNGSGGISAVLLDDGTLIECGLAVVAAGVRPSLSCIKGSKIKADRFIETDPFLQTSCPGVYAAGDVTGLSGIWPNAMKQGETAAYNMCGIPVQYIDRYAMKNTINFYGLTTLSLGRGTASEGDTVTLRQDSSGYKKAILRNGRLDSLLLQGSIDYSGVYQYLIKNEIDLSSLKTDIFDISFADFYGTDSSGQYQYS</sequence>
<evidence type="ECO:0000313" key="5">
    <source>
        <dbReference type="EMBL" id="QNM09362.1"/>
    </source>
</evidence>
<dbReference type="RefSeq" id="WP_118645903.1">
    <property type="nucleotide sequence ID" value="NZ_CP060635.1"/>
</dbReference>
<keyword evidence="2" id="KW-0285">Flavoprotein</keyword>
<dbReference type="InterPro" id="IPR016156">
    <property type="entry name" value="FAD/NAD-linked_Rdtase_dimer_sf"/>
</dbReference>
<dbReference type="KEGG" id="whj:H9Q79_03485"/>
<dbReference type="GO" id="GO:0016491">
    <property type="term" value="F:oxidoreductase activity"/>
    <property type="evidence" value="ECO:0007669"/>
    <property type="project" value="InterPro"/>
</dbReference>
<dbReference type="EMBL" id="CP060635">
    <property type="protein sequence ID" value="QNM09362.1"/>
    <property type="molecule type" value="Genomic_DNA"/>
</dbReference>
<keyword evidence="3" id="KW-0274">FAD</keyword>
<dbReference type="PANTHER" id="PTHR43429:SF3">
    <property type="entry name" value="NITRITE REDUCTASE [NAD(P)H]"/>
    <property type="match status" value="1"/>
</dbReference>
<dbReference type="SUPFAM" id="SSF51905">
    <property type="entry name" value="FAD/NAD(P)-binding domain"/>
    <property type="match status" value="1"/>
</dbReference>
<keyword evidence="6" id="KW-1185">Reference proteome</keyword>
<dbReference type="PRINTS" id="PR00368">
    <property type="entry name" value="FADPNR"/>
</dbReference>
<evidence type="ECO:0000313" key="6">
    <source>
        <dbReference type="Proteomes" id="UP000515860"/>
    </source>
</evidence>